<feature type="domain" description="SH3b" evidence="2">
    <location>
        <begin position="48"/>
        <end position="110"/>
    </location>
</feature>
<evidence type="ECO:0000259" key="2">
    <source>
        <dbReference type="PROSITE" id="PS51781"/>
    </source>
</evidence>
<dbReference type="NCBIfam" id="TIGR02867">
    <property type="entry name" value="spore_II_P"/>
    <property type="match status" value="1"/>
</dbReference>
<dbReference type="STRING" id="1844972.A7K91_18930"/>
<dbReference type="Pfam" id="PF07454">
    <property type="entry name" value="SpoIIP"/>
    <property type="match status" value="1"/>
</dbReference>
<dbReference type="Proteomes" id="UP000092024">
    <property type="component" value="Unassembled WGS sequence"/>
</dbReference>
<gene>
    <name evidence="3" type="ORF">A7K91_18930</name>
</gene>
<feature type="compositionally biased region" description="Low complexity" evidence="1">
    <location>
        <begin position="123"/>
        <end position="132"/>
    </location>
</feature>
<dbReference type="InterPro" id="IPR003646">
    <property type="entry name" value="SH3-like_bac-type"/>
</dbReference>
<evidence type="ECO:0000256" key="1">
    <source>
        <dbReference type="SAM" id="MobiDB-lite"/>
    </source>
</evidence>
<sequence length="432" mass="46912">MKLRKIGIWGTAAILLWSGAGESAYASIKVTGSAAAVVAESSSEMLKQATVVHIVAITNLRKGPGMEHDIVGKAKAGDTFQIQGIEGDWFKIALPSGSNAYVANWVVETDAPAQPEQPDQPDSEQPGSQQPGPGEGEDGEERTEPVATMVHIVAVTNLRSGPGMDYEVVHKAQGGDKFRIDGSEGEWFRILLANGSKAYVAKWVVKTGEVPHSESLVYIYHTHNRESWKNVARSTSGGAYDDREINITLIGKHMAEVLSKKDIPAIAENADIATRLNEQKLSYSQSYAESGKVVSNAVNTYASLSYFFDIHRDADVPRSKTTVAINKKSYARVMFVIGTANPNYKENKKFADALNAILNKKYPGMSRGVLLKSSHQGNGEYNQSVSPGSLLMEFGGVNNTLEENLNTSEAFADVFAEYLKQQKTAKPQKPAK</sequence>
<comment type="caution">
    <text evidence="3">The sequence shown here is derived from an EMBL/GenBank/DDBJ whole genome shotgun (WGS) entry which is preliminary data.</text>
</comment>
<reference evidence="3 4" key="1">
    <citation type="submission" date="2016-05" db="EMBL/GenBank/DDBJ databases">
        <title>Paenibacillus oryzae. sp. nov., isolated from the rice root.</title>
        <authorList>
            <person name="Zhang J."/>
            <person name="Zhang X."/>
        </authorList>
    </citation>
    <scope>NUCLEOTIDE SEQUENCE [LARGE SCALE GENOMIC DNA]</scope>
    <source>
        <strain evidence="3 4">1DrF-4</strain>
    </source>
</reference>
<name>A0A1A5YRG7_9BACL</name>
<dbReference type="Gene3D" id="2.30.30.40">
    <property type="entry name" value="SH3 Domains"/>
    <property type="match status" value="2"/>
</dbReference>
<evidence type="ECO:0000313" key="3">
    <source>
        <dbReference type="EMBL" id="OBR68005.1"/>
    </source>
</evidence>
<dbReference type="AlphaFoldDB" id="A0A1A5YRG7"/>
<dbReference type="PANTHER" id="PTHR34408">
    <property type="entry name" value="FAMILY PROTEIN, PUTATIVE-RELATED"/>
    <property type="match status" value="1"/>
</dbReference>
<dbReference type="RefSeq" id="WP_068679982.1">
    <property type="nucleotide sequence ID" value="NZ_LYPA01000030.1"/>
</dbReference>
<protein>
    <recommendedName>
        <fullName evidence="2">SH3b domain-containing protein</fullName>
    </recommendedName>
</protein>
<accession>A0A1A5YRG7</accession>
<dbReference type="InterPro" id="IPR052354">
    <property type="entry name" value="Cell_Wall_Dynamics_Protein"/>
</dbReference>
<organism evidence="3 4">
    <name type="scientific">Paenibacillus oryzae</name>
    <dbReference type="NCBI Taxonomy" id="1844972"/>
    <lineage>
        <taxon>Bacteria</taxon>
        <taxon>Bacillati</taxon>
        <taxon>Bacillota</taxon>
        <taxon>Bacilli</taxon>
        <taxon>Bacillales</taxon>
        <taxon>Paenibacillaceae</taxon>
        <taxon>Paenibacillus</taxon>
    </lineage>
</organism>
<keyword evidence="4" id="KW-1185">Reference proteome</keyword>
<proteinExistence type="predicted"/>
<feature type="domain" description="SH3b" evidence="2">
    <location>
        <begin position="144"/>
        <end position="208"/>
    </location>
</feature>
<dbReference type="PANTHER" id="PTHR34408:SF1">
    <property type="entry name" value="GLYCOSYL HYDROLASE FAMILY 19 DOMAIN-CONTAINING PROTEIN HI_1415"/>
    <property type="match status" value="1"/>
</dbReference>
<evidence type="ECO:0000313" key="4">
    <source>
        <dbReference type="Proteomes" id="UP000092024"/>
    </source>
</evidence>
<dbReference type="Pfam" id="PF08239">
    <property type="entry name" value="SH3_3"/>
    <property type="match status" value="2"/>
</dbReference>
<feature type="region of interest" description="Disordered" evidence="1">
    <location>
        <begin position="112"/>
        <end position="143"/>
    </location>
</feature>
<dbReference type="OrthoDB" id="1633470at2"/>
<dbReference type="InterPro" id="IPR010897">
    <property type="entry name" value="Spore_II_P"/>
</dbReference>
<dbReference type="PROSITE" id="PS51781">
    <property type="entry name" value="SH3B"/>
    <property type="match status" value="2"/>
</dbReference>
<dbReference type="SMART" id="SM00287">
    <property type="entry name" value="SH3b"/>
    <property type="match status" value="2"/>
</dbReference>
<dbReference type="EMBL" id="LYPA01000030">
    <property type="protein sequence ID" value="OBR68005.1"/>
    <property type="molecule type" value="Genomic_DNA"/>
</dbReference>